<dbReference type="CDD" id="cd07820">
    <property type="entry name" value="SRPBCC_3"/>
    <property type="match status" value="1"/>
</dbReference>
<name>A0ABS1FY35_9FLAO</name>
<sequence>MSRIYLETIIKADIHIVFDLARDIDLHQRSTFKSQEKAIAGHTSGLIGLNETVTWRAKHLGFDQTHTSKIISMERPSEFTDIMLKGTFASFRHQHIFKKDDKNTIMIDILEFESPLGIVGKLFNRVFLKNYLTRFLLERNRIIKKTAEL</sequence>
<gene>
    <name evidence="1" type="ORF">JHL15_15855</name>
</gene>
<proteinExistence type="predicted"/>
<evidence type="ECO:0000313" key="2">
    <source>
        <dbReference type="Proteomes" id="UP000628669"/>
    </source>
</evidence>
<organism evidence="1 2">
    <name type="scientific">Chryseobacterium paridis</name>
    <dbReference type="NCBI Taxonomy" id="2800328"/>
    <lineage>
        <taxon>Bacteria</taxon>
        <taxon>Pseudomonadati</taxon>
        <taxon>Bacteroidota</taxon>
        <taxon>Flavobacteriia</taxon>
        <taxon>Flavobacteriales</taxon>
        <taxon>Weeksellaceae</taxon>
        <taxon>Chryseobacterium group</taxon>
        <taxon>Chryseobacterium</taxon>
    </lineage>
</organism>
<dbReference type="RefSeq" id="WP_200247276.1">
    <property type="nucleotide sequence ID" value="NZ_JAENHK010000010.1"/>
</dbReference>
<dbReference type="EMBL" id="JAENHK010000010">
    <property type="protein sequence ID" value="MBK1897238.1"/>
    <property type="molecule type" value="Genomic_DNA"/>
</dbReference>
<protein>
    <submittedName>
        <fullName evidence="1">SRPBCC family protein</fullName>
    </submittedName>
</protein>
<dbReference type="InterPro" id="IPR023393">
    <property type="entry name" value="START-like_dom_sf"/>
</dbReference>
<reference evidence="2" key="1">
    <citation type="submission" date="2021-01" db="EMBL/GenBank/DDBJ databases">
        <title>Genome public.</title>
        <authorList>
            <person name="Liu C."/>
            <person name="Sun Q."/>
        </authorList>
    </citation>
    <scope>NUCLEOTIDE SEQUENCE [LARGE SCALE GENOMIC DNA]</scope>
    <source>
        <strain evidence="2">YIM B02567</strain>
    </source>
</reference>
<comment type="caution">
    <text evidence="1">The sequence shown here is derived from an EMBL/GenBank/DDBJ whole genome shotgun (WGS) entry which is preliminary data.</text>
</comment>
<dbReference type="Gene3D" id="3.30.530.20">
    <property type="match status" value="1"/>
</dbReference>
<keyword evidence="2" id="KW-1185">Reference proteome</keyword>
<dbReference type="SUPFAM" id="SSF55961">
    <property type="entry name" value="Bet v1-like"/>
    <property type="match status" value="1"/>
</dbReference>
<dbReference type="Proteomes" id="UP000628669">
    <property type="component" value="Unassembled WGS sequence"/>
</dbReference>
<evidence type="ECO:0000313" key="1">
    <source>
        <dbReference type="EMBL" id="MBK1897238.1"/>
    </source>
</evidence>
<accession>A0ABS1FY35</accession>